<dbReference type="Pfam" id="PF00194">
    <property type="entry name" value="Carb_anhydrase"/>
    <property type="match status" value="1"/>
</dbReference>
<feature type="chain" id="PRO_5034419360" evidence="2">
    <location>
        <begin position="24"/>
        <end position="257"/>
    </location>
</feature>
<dbReference type="PANTHER" id="PTHR18952">
    <property type="entry name" value="CARBONIC ANHYDRASE"/>
    <property type="match status" value="1"/>
</dbReference>
<dbReference type="SUPFAM" id="SSF51069">
    <property type="entry name" value="Carbonic anhydrase"/>
    <property type="match status" value="1"/>
</dbReference>
<organism evidence="4 5">
    <name type="scientific">Cyprinus carpio</name>
    <name type="common">Common carp</name>
    <dbReference type="NCBI Taxonomy" id="7962"/>
    <lineage>
        <taxon>Eukaryota</taxon>
        <taxon>Metazoa</taxon>
        <taxon>Chordata</taxon>
        <taxon>Craniata</taxon>
        <taxon>Vertebrata</taxon>
        <taxon>Euteleostomi</taxon>
        <taxon>Actinopterygii</taxon>
        <taxon>Neopterygii</taxon>
        <taxon>Teleostei</taxon>
        <taxon>Ostariophysi</taxon>
        <taxon>Cypriniformes</taxon>
        <taxon>Cyprinidae</taxon>
        <taxon>Cyprininae</taxon>
        <taxon>Cyprinus</taxon>
    </lineage>
</organism>
<dbReference type="InterPro" id="IPR023561">
    <property type="entry name" value="Carbonic_anhydrase_a-class"/>
</dbReference>
<comment type="similarity">
    <text evidence="1">Belongs to the alpha-carbonic anhydrase family.</text>
</comment>
<protein>
    <submittedName>
        <fullName evidence="4">Carbonic anhydrase XVb</fullName>
    </submittedName>
</protein>
<dbReference type="AlphaFoldDB" id="A0A8C2L2S4"/>
<keyword evidence="2" id="KW-0732">Signal</keyword>
<dbReference type="InterPro" id="IPR036398">
    <property type="entry name" value="CA_dom_sf"/>
</dbReference>
<feature type="signal peptide" evidence="2">
    <location>
        <begin position="1"/>
        <end position="23"/>
    </location>
</feature>
<dbReference type="GO" id="GO:0005886">
    <property type="term" value="C:plasma membrane"/>
    <property type="evidence" value="ECO:0007669"/>
    <property type="project" value="TreeGrafter"/>
</dbReference>
<dbReference type="Proteomes" id="UP000694701">
    <property type="component" value="Unplaced"/>
</dbReference>
<dbReference type="GO" id="GO:0008270">
    <property type="term" value="F:zinc ion binding"/>
    <property type="evidence" value="ECO:0007669"/>
    <property type="project" value="InterPro"/>
</dbReference>
<dbReference type="Gene3D" id="3.10.200.10">
    <property type="entry name" value="Alpha carbonic anhydrase"/>
    <property type="match status" value="2"/>
</dbReference>
<dbReference type="GO" id="GO:0004089">
    <property type="term" value="F:carbonate dehydratase activity"/>
    <property type="evidence" value="ECO:0007669"/>
    <property type="project" value="InterPro"/>
</dbReference>
<evidence type="ECO:0000256" key="1">
    <source>
        <dbReference type="ARBA" id="ARBA00010718"/>
    </source>
</evidence>
<evidence type="ECO:0000259" key="3">
    <source>
        <dbReference type="SMART" id="SM01057"/>
    </source>
</evidence>
<feature type="domain" description="Alpha-carbonic anhydrase" evidence="3">
    <location>
        <begin position="49"/>
        <end position="223"/>
    </location>
</feature>
<proteinExistence type="inferred from homology"/>
<evidence type="ECO:0000256" key="2">
    <source>
        <dbReference type="SAM" id="SignalP"/>
    </source>
</evidence>
<dbReference type="InterPro" id="IPR001148">
    <property type="entry name" value="CA_dom"/>
</dbReference>
<dbReference type="Ensembl" id="ENSCCRT00020129102.1">
    <property type="protein sequence ID" value="ENSCCRP00020118453.1"/>
    <property type="gene ID" value="ENSCCRG00020053245.1"/>
</dbReference>
<accession>A0A8C2L2S4</accession>
<dbReference type="PANTHER" id="PTHR18952:SF200">
    <property type="entry name" value="CARBONIC ANHYDRASE"/>
    <property type="match status" value="1"/>
</dbReference>
<evidence type="ECO:0000313" key="5">
    <source>
        <dbReference type="Proteomes" id="UP000694701"/>
    </source>
</evidence>
<sequence>MHVLHPNMNAWFITSLAAFPLHASNSCYTWLRDLTLRETTRRNNFKHNTYYNKNLPKITISKSSPIDIVTTNAQANANLTPFTFTGYDDNTVLTEIKNTVKFTLDHQKMHVDGGDLPGQFVRLYSLHIVNEVVTAQMPFLLQFSGDKACITQYISMDDLLPGVDRTKYYRYLGSLTTPNKFTELVTAEIHFPFYSSKATNSPQMVNMFRGVQLVNSRIVTSQVAGTKATGPVSQTVFDLDVLDPSSDCQTPEPYTFD</sequence>
<reference evidence="4" key="1">
    <citation type="submission" date="2025-08" db="UniProtKB">
        <authorList>
            <consortium name="Ensembl"/>
        </authorList>
    </citation>
    <scope>IDENTIFICATION</scope>
</reference>
<name>A0A8C2L2S4_CYPCA</name>
<dbReference type="SMART" id="SM01057">
    <property type="entry name" value="Carb_anhydrase"/>
    <property type="match status" value="1"/>
</dbReference>
<evidence type="ECO:0000313" key="4">
    <source>
        <dbReference type="Ensembl" id="ENSCCRP00020118453.1"/>
    </source>
</evidence>